<proteinExistence type="inferred from homology"/>
<name>A0ABD3KMP6_EUCGL</name>
<dbReference type="Proteomes" id="UP001634007">
    <property type="component" value="Unassembled WGS sequence"/>
</dbReference>
<keyword evidence="2 3" id="KW-0808">Transferase</keyword>
<evidence type="ECO:0000256" key="1">
    <source>
        <dbReference type="ARBA" id="ARBA00009995"/>
    </source>
</evidence>
<dbReference type="AlphaFoldDB" id="A0ABD3KMP6"/>
<evidence type="ECO:0000256" key="4">
    <source>
        <dbReference type="RuleBase" id="RU362057"/>
    </source>
</evidence>
<dbReference type="InterPro" id="IPR035595">
    <property type="entry name" value="UDP_glycos_trans_CS"/>
</dbReference>
<dbReference type="GO" id="GO:0008194">
    <property type="term" value="F:UDP-glycosyltransferase activity"/>
    <property type="evidence" value="ECO:0007669"/>
    <property type="project" value="UniProtKB-ARBA"/>
</dbReference>
<dbReference type="SUPFAM" id="SSF53756">
    <property type="entry name" value="UDP-Glycosyltransferase/glycogen phosphorylase"/>
    <property type="match status" value="1"/>
</dbReference>
<evidence type="ECO:0000256" key="3">
    <source>
        <dbReference type="RuleBase" id="RU003718"/>
    </source>
</evidence>
<organism evidence="5 6">
    <name type="scientific">Eucalyptus globulus</name>
    <name type="common">Tasmanian blue gum</name>
    <dbReference type="NCBI Taxonomy" id="34317"/>
    <lineage>
        <taxon>Eukaryota</taxon>
        <taxon>Viridiplantae</taxon>
        <taxon>Streptophyta</taxon>
        <taxon>Embryophyta</taxon>
        <taxon>Tracheophyta</taxon>
        <taxon>Spermatophyta</taxon>
        <taxon>Magnoliopsida</taxon>
        <taxon>eudicotyledons</taxon>
        <taxon>Gunneridae</taxon>
        <taxon>Pentapetalae</taxon>
        <taxon>rosids</taxon>
        <taxon>malvids</taxon>
        <taxon>Myrtales</taxon>
        <taxon>Myrtaceae</taxon>
        <taxon>Myrtoideae</taxon>
        <taxon>Eucalypteae</taxon>
        <taxon>Eucalyptus</taxon>
    </lineage>
</organism>
<dbReference type="PROSITE" id="PS00375">
    <property type="entry name" value="UDPGT"/>
    <property type="match status" value="1"/>
</dbReference>
<dbReference type="EC" id="2.4.1.-" evidence="4"/>
<dbReference type="FunFam" id="3.40.50.2000:FF:000056">
    <property type="entry name" value="Glycosyltransferase"/>
    <property type="match status" value="1"/>
</dbReference>
<dbReference type="Pfam" id="PF00201">
    <property type="entry name" value="UDPGT"/>
    <property type="match status" value="1"/>
</dbReference>
<dbReference type="PANTHER" id="PTHR48048:SF81">
    <property type="entry name" value="GLYCOSYLTRANSFERASE"/>
    <property type="match status" value="1"/>
</dbReference>
<dbReference type="Gene3D" id="3.40.50.2000">
    <property type="entry name" value="Glycogen Phosphorylase B"/>
    <property type="match status" value="2"/>
</dbReference>
<dbReference type="PANTHER" id="PTHR48048">
    <property type="entry name" value="GLYCOSYLTRANSFERASE"/>
    <property type="match status" value="1"/>
</dbReference>
<comment type="similarity">
    <text evidence="1 3">Belongs to the UDP-glycosyltransferase family.</text>
</comment>
<gene>
    <name evidence="5" type="ORF">ACJRO7_022276</name>
</gene>
<protein>
    <recommendedName>
        <fullName evidence="4">Glycosyltransferase</fullName>
        <ecNumber evidence="4">2.4.1.-</ecNumber>
    </recommendedName>
</protein>
<sequence>MRRGEVEVVFVATPAIGNLIPAVEFAQRLADHDPQFRSTILVITDPHRPLVSSYVHSRAASAAAASGDGNLRFVHLPQADLPNPSEYQSAFAYISLHMANHAPLIKQAIVNLRSAGTRVAALFLDMFTIPMADVALELGMPHYLFFASPASFLGFTFYILDPEAREAIESEDMSIELPIPSFANSVPKRVLPSLVLKWKDAFTMFLAHAGRYGGTKGIAINTFDELEGHALQSLRASAVPPVYSVGPIIDLDGPVKWHPQRAEQEAIVQWLDKQPPSSVVFLCFGSMGSLGAPQVREIANGLERSGFLFLWSLREPPRGKLDFPGEYEKMDQPLPEGFLDRTAETGLVCGWVPQVTILAHKAIGGFVSHCGWNSILESLWSGVPTATWPIYAEQQMNAFQMVAELGLAVEVRLDYREGSALVSAEELERGLRCLMDGGGEARSKVKEMRDKSRAAVAEHGSSYASMRRLVQQLRDGLDLEDDQETKFPPII</sequence>
<evidence type="ECO:0000313" key="5">
    <source>
        <dbReference type="EMBL" id="KAL3741136.1"/>
    </source>
</evidence>
<dbReference type="CDD" id="cd03784">
    <property type="entry name" value="GT1_Gtf-like"/>
    <property type="match status" value="1"/>
</dbReference>
<dbReference type="InterPro" id="IPR002213">
    <property type="entry name" value="UDP_glucos_trans"/>
</dbReference>
<evidence type="ECO:0000313" key="6">
    <source>
        <dbReference type="Proteomes" id="UP001634007"/>
    </source>
</evidence>
<accession>A0ABD3KMP6</accession>
<evidence type="ECO:0000256" key="2">
    <source>
        <dbReference type="ARBA" id="ARBA00022679"/>
    </source>
</evidence>
<reference evidence="5 6" key="1">
    <citation type="submission" date="2024-11" db="EMBL/GenBank/DDBJ databases">
        <title>Chromosome-level genome assembly of Eucalyptus globulus Labill. provides insights into its genome evolution.</title>
        <authorList>
            <person name="Li X."/>
        </authorList>
    </citation>
    <scope>NUCLEOTIDE SEQUENCE [LARGE SCALE GENOMIC DNA]</scope>
    <source>
        <strain evidence="5">CL2024</strain>
        <tissue evidence="5">Fresh tender leaves</tissue>
    </source>
</reference>
<keyword evidence="3" id="KW-0328">Glycosyltransferase</keyword>
<dbReference type="EMBL" id="JBJKBG010000005">
    <property type="protein sequence ID" value="KAL3741136.1"/>
    <property type="molecule type" value="Genomic_DNA"/>
</dbReference>
<comment type="caution">
    <text evidence="5">The sequence shown here is derived from an EMBL/GenBank/DDBJ whole genome shotgun (WGS) entry which is preliminary data.</text>
</comment>
<keyword evidence="6" id="KW-1185">Reference proteome</keyword>
<dbReference type="InterPro" id="IPR050481">
    <property type="entry name" value="UDP-glycosyltransf_plant"/>
</dbReference>